<keyword evidence="3" id="KW-1185">Reference proteome</keyword>
<evidence type="ECO:0000313" key="2">
    <source>
        <dbReference type="EMBL" id="OWY99640.1"/>
    </source>
</evidence>
<dbReference type="Proteomes" id="UP000198211">
    <property type="component" value="Unassembled WGS sequence"/>
</dbReference>
<accession>A0A225V2B9</accession>
<evidence type="ECO:0000256" key="1">
    <source>
        <dbReference type="SAM" id="Phobius"/>
    </source>
</evidence>
<reference evidence="3" key="1">
    <citation type="submission" date="2017-03" db="EMBL/GenBank/DDBJ databases">
        <title>Phytopthora megakarya and P. palmivora, two closely related causual agents of cacao black pod achieved similar genome size and gene model numbers by different mechanisms.</title>
        <authorList>
            <person name="Ali S."/>
            <person name="Shao J."/>
            <person name="Larry D.J."/>
            <person name="Kronmiller B."/>
            <person name="Shen D."/>
            <person name="Strem M.D."/>
            <person name="Melnick R.L."/>
            <person name="Guiltinan M.J."/>
            <person name="Tyler B.M."/>
            <person name="Meinhardt L.W."/>
            <person name="Bailey B.A."/>
        </authorList>
    </citation>
    <scope>NUCLEOTIDE SEQUENCE [LARGE SCALE GENOMIC DNA]</scope>
    <source>
        <strain evidence="3">zdho120</strain>
    </source>
</reference>
<proteinExistence type="predicted"/>
<gene>
    <name evidence="2" type="ORF">PHMEG_00029329</name>
</gene>
<keyword evidence="1" id="KW-0472">Membrane</keyword>
<keyword evidence="1" id="KW-0812">Transmembrane</keyword>
<organism evidence="2 3">
    <name type="scientific">Phytophthora megakarya</name>
    <dbReference type="NCBI Taxonomy" id="4795"/>
    <lineage>
        <taxon>Eukaryota</taxon>
        <taxon>Sar</taxon>
        <taxon>Stramenopiles</taxon>
        <taxon>Oomycota</taxon>
        <taxon>Peronosporomycetes</taxon>
        <taxon>Peronosporales</taxon>
        <taxon>Peronosporaceae</taxon>
        <taxon>Phytophthora</taxon>
    </lineage>
</organism>
<dbReference type="AlphaFoldDB" id="A0A225V2B9"/>
<name>A0A225V2B9_9STRA</name>
<keyword evidence="1" id="KW-1133">Transmembrane helix</keyword>
<dbReference type="OrthoDB" id="70398at2759"/>
<sequence length="65" mass="7413">MLEMIGTAIGRDVEDNSVERVERQPGHHCRDYKKVTVAAYNSTAGLLVIWIAIYVTVKYVSFLKR</sequence>
<evidence type="ECO:0000313" key="3">
    <source>
        <dbReference type="Proteomes" id="UP000198211"/>
    </source>
</evidence>
<feature type="transmembrane region" description="Helical" evidence="1">
    <location>
        <begin position="37"/>
        <end position="57"/>
    </location>
</feature>
<protein>
    <submittedName>
        <fullName evidence="2">Uncharacterized protein</fullName>
    </submittedName>
</protein>
<comment type="caution">
    <text evidence="2">The sequence shown here is derived from an EMBL/GenBank/DDBJ whole genome shotgun (WGS) entry which is preliminary data.</text>
</comment>
<dbReference type="EMBL" id="NBNE01008294">
    <property type="protein sequence ID" value="OWY99640.1"/>
    <property type="molecule type" value="Genomic_DNA"/>
</dbReference>